<feature type="compositionally biased region" description="Basic and acidic residues" evidence="1">
    <location>
        <begin position="10"/>
        <end position="29"/>
    </location>
</feature>
<dbReference type="EMBL" id="VAHF01000009">
    <property type="protein sequence ID" value="TXG54671.1"/>
    <property type="molecule type" value="Genomic_DNA"/>
</dbReference>
<protein>
    <submittedName>
        <fullName evidence="2">Uncharacterized protein</fullName>
    </submittedName>
</protein>
<name>A0A5C7HCK2_9ROSI</name>
<proteinExistence type="predicted"/>
<reference evidence="3" key="1">
    <citation type="journal article" date="2019" name="Gigascience">
        <title>De novo genome assembly of the endangered Acer yangbiense, a plant species with extremely small populations endemic to Yunnan Province, China.</title>
        <authorList>
            <person name="Yang J."/>
            <person name="Wariss H.M."/>
            <person name="Tao L."/>
            <person name="Zhang R."/>
            <person name="Yun Q."/>
            <person name="Hollingsworth P."/>
            <person name="Dao Z."/>
            <person name="Luo G."/>
            <person name="Guo H."/>
            <person name="Ma Y."/>
            <person name="Sun W."/>
        </authorList>
    </citation>
    <scope>NUCLEOTIDE SEQUENCE [LARGE SCALE GENOMIC DNA]</scope>
    <source>
        <strain evidence="3">cv. Malutang</strain>
    </source>
</reference>
<evidence type="ECO:0000313" key="2">
    <source>
        <dbReference type="EMBL" id="TXG54671.1"/>
    </source>
</evidence>
<dbReference type="PANTHER" id="PTHR33264">
    <property type="entry name" value="EXPRESSED PROTEIN"/>
    <property type="match status" value="1"/>
</dbReference>
<sequence>MEEDMPPRVSRKDDQWKSTSTGDDHKNKAAEGGPTTRRKSRRIRYAVDDHHNGGGSGDLIECSGKYCRSCTAGLIADCVALCCCPCAVLNILALAFVKIPYKVGKRCLGLGKNKDKVKRKCKKVEGHDHHGFVVERDHENLRNKGRADKGILEIVSSPSGLIIDDEDQDHQEMSSSSSARFDEAEKVWLELYQVSHLGFGRLSFTGIPSQGKGN</sequence>
<feature type="region of interest" description="Disordered" evidence="1">
    <location>
        <begin position="1"/>
        <end position="41"/>
    </location>
</feature>
<gene>
    <name evidence="2" type="ORF">EZV62_019927</name>
</gene>
<dbReference type="AlphaFoldDB" id="A0A5C7HCK2"/>
<evidence type="ECO:0000256" key="1">
    <source>
        <dbReference type="SAM" id="MobiDB-lite"/>
    </source>
</evidence>
<accession>A0A5C7HCK2</accession>
<keyword evidence="3" id="KW-1185">Reference proteome</keyword>
<dbReference type="Proteomes" id="UP000323000">
    <property type="component" value="Chromosome 9"/>
</dbReference>
<dbReference type="OrthoDB" id="689054at2759"/>
<dbReference type="PANTHER" id="PTHR33264:SF6">
    <property type="entry name" value="OS01G0638800 PROTEIN"/>
    <property type="match status" value="1"/>
</dbReference>
<evidence type="ECO:0000313" key="3">
    <source>
        <dbReference type="Proteomes" id="UP000323000"/>
    </source>
</evidence>
<organism evidence="2 3">
    <name type="scientific">Acer yangbiense</name>
    <dbReference type="NCBI Taxonomy" id="1000413"/>
    <lineage>
        <taxon>Eukaryota</taxon>
        <taxon>Viridiplantae</taxon>
        <taxon>Streptophyta</taxon>
        <taxon>Embryophyta</taxon>
        <taxon>Tracheophyta</taxon>
        <taxon>Spermatophyta</taxon>
        <taxon>Magnoliopsida</taxon>
        <taxon>eudicotyledons</taxon>
        <taxon>Gunneridae</taxon>
        <taxon>Pentapetalae</taxon>
        <taxon>rosids</taxon>
        <taxon>malvids</taxon>
        <taxon>Sapindales</taxon>
        <taxon>Sapindaceae</taxon>
        <taxon>Hippocastanoideae</taxon>
        <taxon>Acereae</taxon>
        <taxon>Acer</taxon>
    </lineage>
</organism>
<comment type="caution">
    <text evidence="2">The sequence shown here is derived from an EMBL/GenBank/DDBJ whole genome shotgun (WGS) entry which is preliminary data.</text>
</comment>